<dbReference type="InterPro" id="IPR036236">
    <property type="entry name" value="Znf_C2H2_sf"/>
</dbReference>
<reference evidence="11" key="1">
    <citation type="submission" date="2020-01" db="EMBL/GenBank/DDBJ databases">
        <title>Draft genome sequence of the Termite Coptotermes fromosanus.</title>
        <authorList>
            <person name="Itakura S."/>
            <person name="Yosikawa Y."/>
            <person name="Umezawa K."/>
        </authorList>
    </citation>
    <scope>NUCLEOTIDE SEQUENCE [LARGE SCALE GENOMIC DNA]</scope>
</reference>
<organism evidence="10 11">
    <name type="scientific">Coptotermes formosanus</name>
    <name type="common">Formosan subterranean termite</name>
    <dbReference type="NCBI Taxonomy" id="36987"/>
    <lineage>
        <taxon>Eukaryota</taxon>
        <taxon>Metazoa</taxon>
        <taxon>Ecdysozoa</taxon>
        <taxon>Arthropoda</taxon>
        <taxon>Hexapoda</taxon>
        <taxon>Insecta</taxon>
        <taxon>Pterygota</taxon>
        <taxon>Neoptera</taxon>
        <taxon>Polyneoptera</taxon>
        <taxon>Dictyoptera</taxon>
        <taxon>Blattodea</taxon>
        <taxon>Blattoidea</taxon>
        <taxon>Termitoidae</taxon>
        <taxon>Rhinotermitidae</taxon>
        <taxon>Coptotermes</taxon>
    </lineage>
</organism>
<evidence type="ECO:0000256" key="8">
    <source>
        <dbReference type="ARBA" id="ARBA00034126"/>
    </source>
</evidence>
<dbReference type="GO" id="GO:0003676">
    <property type="term" value="F:nucleic acid binding"/>
    <property type="evidence" value="ECO:0007669"/>
    <property type="project" value="InterPro"/>
</dbReference>
<evidence type="ECO:0000256" key="1">
    <source>
        <dbReference type="ARBA" id="ARBA00004496"/>
    </source>
</evidence>
<keyword evidence="4" id="KW-0479">Metal-binding</keyword>
<evidence type="ECO:0000313" key="10">
    <source>
        <dbReference type="EMBL" id="GFG36842.1"/>
    </source>
</evidence>
<name>A0A6L2PZW7_COPFO</name>
<dbReference type="GO" id="GO:0030687">
    <property type="term" value="C:preribosome, large subunit precursor"/>
    <property type="evidence" value="ECO:0007669"/>
    <property type="project" value="TreeGrafter"/>
</dbReference>
<evidence type="ECO:0000256" key="6">
    <source>
        <dbReference type="ARBA" id="ARBA00022771"/>
    </source>
</evidence>
<evidence type="ECO:0000256" key="5">
    <source>
        <dbReference type="ARBA" id="ARBA00022737"/>
    </source>
</evidence>
<dbReference type="Gene3D" id="3.30.160.60">
    <property type="entry name" value="Classic Zinc Finger"/>
    <property type="match status" value="1"/>
</dbReference>
<keyword evidence="11" id="KW-1185">Reference proteome</keyword>
<dbReference type="GO" id="GO:0005737">
    <property type="term" value="C:cytoplasm"/>
    <property type="evidence" value="ECO:0007669"/>
    <property type="project" value="UniProtKB-SubCell"/>
</dbReference>
<evidence type="ECO:0000256" key="7">
    <source>
        <dbReference type="ARBA" id="ARBA00022833"/>
    </source>
</evidence>
<dbReference type="Pfam" id="PF12756">
    <property type="entry name" value="zf-C2H2_2"/>
    <property type="match status" value="1"/>
</dbReference>
<dbReference type="InterPro" id="IPR040025">
    <property type="entry name" value="Znf622/Rei1/Reh1"/>
</dbReference>
<dbReference type="PANTHER" id="PTHR13182">
    <property type="entry name" value="ZINC FINGER PROTEIN 622"/>
    <property type="match status" value="1"/>
</dbReference>
<dbReference type="PANTHER" id="PTHR13182:SF8">
    <property type="entry name" value="CYTOPLASMIC 60S SUBUNIT BIOGENESIS FACTOR ZNF622"/>
    <property type="match status" value="1"/>
</dbReference>
<dbReference type="SUPFAM" id="SSF57667">
    <property type="entry name" value="beta-beta-alpha zinc fingers"/>
    <property type="match status" value="2"/>
</dbReference>
<dbReference type="GO" id="GO:0008270">
    <property type="term" value="F:zinc ion binding"/>
    <property type="evidence" value="ECO:0007669"/>
    <property type="project" value="UniProtKB-KW"/>
</dbReference>
<dbReference type="AlphaFoldDB" id="A0A6L2PZW7"/>
<keyword evidence="3" id="KW-0690">Ribosome biogenesis</keyword>
<dbReference type="InParanoid" id="A0A6L2PZW7"/>
<dbReference type="InterPro" id="IPR003604">
    <property type="entry name" value="Matrin/U1-like-C_Znf_C2H2"/>
</dbReference>
<dbReference type="PROSITE" id="PS50042">
    <property type="entry name" value="CNMP_BINDING_3"/>
    <property type="match status" value="1"/>
</dbReference>
<keyword evidence="6" id="KW-0863">Zinc-finger</keyword>
<evidence type="ECO:0000313" key="11">
    <source>
        <dbReference type="Proteomes" id="UP000502823"/>
    </source>
</evidence>
<evidence type="ECO:0000259" key="9">
    <source>
        <dbReference type="PROSITE" id="PS50042"/>
    </source>
</evidence>
<dbReference type="GO" id="GO:0042273">
    <property type="term" value="P:ribosomal large subunit biogenesis"/>
    <property type="evidence" value="ECO:0007669"/>
    <property type="project" value="TreeGrafter"/>
</dbReference>
<comment type="subcellular location">
    <subcellularLocation>
        <location evidence="1">Cytoplasm</location>
    </subcellularLocation>
</comment>
<proteinExistence type="inferred from homology"/>
<feature type="domain" description="Cyclic nucleotide-binding" evidence="9">
    <location>
        <begin position="215"/>
        <end position="302"/>
    </location>
</feature>
<dbReference type="OrthoDB" id="19329at2759"/>
<keyword evidence="7" id="KW-0862">Zinc</keyword>
<sequence>MYTCITCRVAFKDADMQRQHYKTDWHRYNLKRKVAELPAVSAEEFQRRVLFQQEKDNLDNRSTSVHCKACRKNFSTQNAYENHLNSKKHKVGVLECTSPVHENQTGINEDVQQMQVSNDPQKVDDSQCTNMDVVSDNSDVEEVDSDEWDEEENPILNNNCLFCSHHSANMIKNLKHMSTEHSFFIPDAEYVIDMKGLLTYLGEKVSQGFMCLWCNDRGKTFYSVQAAQQHMQDKGHCKMLHEGEALAEYTDFYDYSSSYPDQQESNADEEVSIPVLDGSDFQLVLPSGATIGHRSLMRYYRQNIDPNRSVVRHQKKMHRVIAQYRALGWTETQREAAVRLHVSTTWWSSSGLVTEYKGRRLLPMRSHFDITNCETYCVHSMVGTKYRV</sequence>
<evidence type="ECO:0000256" key="2">
    <source>
        <dbReference type="ARBA" id="ARBA00022490"/>
    </source>
</evidence>
<dbReference type="FunCoup" id="A0A6L2PZW7">
    <property type="interactions" value="472"/>
</dbReference>
<dbReference type="Proteomes" id="UP000502823">
    <property type="component" value="Unassembled WGS sequence"/>
</dbReference>
<keyword evidence="5" id="KW-0677">Repeat</keyword>
<comment type="similarity">
    <text evidence="8">Belongs to the REI1 family.</text>
</comment>
<dbReference type="InterPro" id="IPR041661">
    <property type="entry name" value="ZN622/Rei1/Reh1_Znf-C2H2"/>
</dbReference>
<accession>A0A6L2PZW7</accession>
<keyword evidence="2" id="KW-0963">Cytoplasm</keyword>
<evidence type="ECO:0000256" key="3">
    <source>
        <dbReference type="ARBA" id="ARBA00022517"/>
    </source>
</evidence>
<comment type="caution">
    <text evidence="10">The sequence shown here is derived from an EMBL/GenBank/DDBJ whole genome shotgun (WGS) entry which is preliminary data.</text>
</comment>
<dbReference type="Pfam" id="PF12171">
    <property type="entry name" value="zf-C2H2_jaz"/>
    <property type="match status" value="1"/>
</dbReference>
<dbReference type="InterPro" id="IPR000595">
    <property type="entry name" value="cNMP-bd_dom"/>
</dbReference>
<evidence type="ECO:0000256" key="4">
    <source>
        <dbReference type="ARBA" id="ARBA00022723"/>
    </source>
</evidence>
<dbReference type="SMART" id="SM00355">
    <property type="entry name" value="ZnF_C2H2"/>
    <property type="match status" value="4"/>
</dbReference>
<dbReference type="InterPro" id="IPR022755">
    <property type="entry name" value="Znf_C2H2_jaz"/>
</dbReference>
<dbReference type="PROSITE" id="PS00028">
    <property type="entry name" value="ZINC_FINGER_C2H2_1"/>
    <property type="match status" value="2"/>
</dbReference>
<dbReference type="InterPro" id="IPR013087">
    <property type="entry name" value="Znf_C2H2_type"/>
</dbReference>
<gene>
    <name evidence="10" type="ORF">Cfor_09716</name>
</gene>
<dbReference type="SMART" id="SM00451">
    <property type="entry name" value="ZnF_U1"/>
    <property type="match status" value="2"/>
</dbReference>
<protein>
    <recommendedName>
        <fullName evidence="9">Cyclic nucleotide-binding domain-containing protein</fullName>
    </recommendedName>
</protein>
<dbReference type="EMBL" id="BLKM01000656">
    <property type="protein sequence ID" value="GFG36842.1"/>
    <property type="molecule type" value="Genomic_DNA"/>
</dbReference>